<dbReference type="InterPro" id="IPR025740">
    <property type="entry name" value="FAM110"/>
</dbReference>
<accession>A0ABM1A346</accession>
<evidence type="ECO:0000313" key="5">
    <source>
        <dbReference type="RefSeq" id="XP_012939861.1"/>
    </source>
</evidence>
<dbReference type="Proteomes" id="UP000694888">
    <property type="component" value="Unplaced"/>
</dbReference>
<dbReference type="InterPro" id="IPR025741">
    <property type="entry name" value="FAM110_C"/>
</dbReference>
<evidence type="ECO:0000313" key="4">
    <source>
        <dbReference type="Proteomes" id="UP000694888"/>
    </source>
</evidence>
<evidence type="ECO:0000256" key="1">
    <source>
        <dbReference type="ARBA" id="ARBA00010576"/>
    </source>
</evidence>
<comment type="similarity">
    <text evidence="1">Belongs to the FAM110 family.</text>
</comment>
<feature type="compositionally biased region" description="Basic residues" evidence="2">
    <location>
        <begin position="74"/>
        <end position="86"/>
    </location>
</feature>
<dbReference type="RefSeq" id="XP_012939861.1">
    <property type="nucleotide sequence ID" value="XM_013084407.2"/>
</dbReference>
<name>A0ABM1A346_APLCA</name>
<feature type="compositionally biased region" description="Polar residues" evidence="2">
    <location>
        <begin position="219"/>
        <end position="229"/>
    </location>
</feature>
<sequence length="828" mass="89246">MSLLVTSCTMGQQPDRLLNKGPDYLRTRTNRGLFAQHRKSAVELLAASKSQFYTGGKEAVDLDKQQDLAVTHGQSHRYSGHSKHKQKEPPRSKSDYDLSQIRAALAAEDEGDENNNNNNSNDNSSEDQLDIAQSSPKLDVLEGTERLSLHDNGVSIDSPDIREVHGSLPTETSEREIHTVPSSTEVVHEESRIPYEGHGKTTVDEADSPKLTILRKGVSRNSPLTQQLASGEESRGLDSTARTPDVVDETNARRLSSNSAHRVPTEELKLSSSAPKPLPRKLKKKPVPPPRKPCLKSLNVDGSTLTPPTKIISPDSTADFSASPLTPRAREGSGQSPLETPRRKSAPSISASTEQKPYIIRKKKSLVESLTQHFTALSAHSDSSSPSNENRKSSFEDAGVCSPLLVPEQKDVSTPTFVKQVSNDTVITYTATPIFISKPSPNPNNQQETFRATPVTTFLSSREISCPDSSGSSRNTRSAQIPTSRKRCPDVPVSNKYSKRERKCSLGLDTTKPAYTAVSPGFVTSPSSIEIDVNDSVFERHTQSDRKHLGLEPAPVISSVFSFPHNSAKIADPVARSVTSSSASKSEMSIESVDQAVCESEVNALPAAPASSSSTVDIMDGMLGGGGGADDCGGGLTTKREVTRSNSSLSGKMEALDSAAVAAVSAGATMRSHSPTLHHHYQGCASTSPSCVPRSHSDISCRLEGQHSRDSSIVSSRSRLSRASAGADLENFFNQMGLEKGVLEPIARLKELQACEVFDSVSSLDSQDAASICSTYSRSEQEWTDSQSVERLQHPTSVVERNARIIKWLCNVRKAKIAKSEAEAAGKG</sequence>
<dbReference type="GeneID" id="101850342"/>
<evidence type="ECO:0000259" key="3">
    <source>
        <dbReference type="Pfam" id="PF14160"/>
    </source>
</evidence>
<feature type="region of interest" description="Disordered" evidence="2">
    <location>
        <begin position="70"/>
        <end position="129"/>
    </location>
</feature>
<feature type="region of interest" description="Disordered" evidence="2">
    <location>
        <begin position="462"/>
        <end position="494"/>
    </location>
</feature>
<feature type="compositionally biased region" description="Low complexity" evidence="2">
    <location>
        <begin position="114"/>
        <end position="123"/>
    </location>
</feature>
<dbReference type="PANTHER" id="PTHR14758:SF1">
    <property type="entry name" value="CENTROSOME-ASSOCIATED FAM110 C-TERMINAL DOMAIN-CONTAINING PROTEIN"/>
    <property type="match status" value="1"/>
</dbReference>
<gene>
    <name evidence="5" type="primary">LOC101850342</name>
</gene>
<feature type="compositionally biased region" description="Low complexity" evidence="2">
    <location>
        <begin position="378"/>
        <end position="388"/>
    </location>
</feature>
<organism evidence="4 5">
    <name type="scientific">Aplysia californica</name>
    <name type="common">California sea hare</name>
    <dbReference type="NCBI Taxonomy" id="6500"/>
    <lineage>
        <taxon>Eukaryota</taxon>
        <taxon>Metazoa</taxon>
        <taxon>Spiralia</taxon>
        <taxon>Lophotrochozoa</taxon>
        <taxon>Mollusca</taxon>
        <taxon>Gastropoda</taxon>
        <taxon>Heterobranchia</taxon>
        <taxon>Euthyneura</taxon>
        <taxon>Tectipleura</taxon>
        <taxon>Aplysiida</taxon>
        <taxon>Aplysioidea</taxon>
        <taxon>Aplysiidae</taxon>
        <taxon>Aplysia</taxon>
    </lineage>
</organism>
<feature type="compositionally biased region" description="Polar residues" evidence="2">
    <location>
        <begin position="462"/>
        <end position="483"/>
    </location>
</feature>
<feature type="compositionally biased region" description="Basic and acidic residues" evidence="2">
    <location>
        <begin position="87"/>
        <end position="96"/>
    </location>
</feature>
<feature type="compositionally biased region" description="Polar residues" evidence="2">
    <location>
        <begin position="314"/>
        <end position="324"/>
    </location>
</feature>
<feature type="domain" description="Centrosome-associated FAM110 C-terminal" evidence="3">
    <location>
        <begin position="713"/>
        <end position="815"/>
    </location>
</feature>
<dbReference type="PANTHER" id="PTHR14758">
    <property type="entry name" value="AGAP005440-PA"/>
    <property type="match status" value="1"/>
</dbReference>
<feature type="region of interest" description="Disordered" evidence="2">
    <location>
        <begin position="377"/>
        <end position="396"/>
    </location>
</feature>
<proteinExistence type="inferred from homology"/>
<keyword evidence="5" id="KW-0808">Transferase</keyword>
<feature type="region of interest" description="Disordered" evidence="2">
    <location>
        <begin position="215"/>
        <end position="356"/>
    </location>
</feature>
<keyword evidence="4" id="KW-1185">Reference proteome</keyword>
<evidence type="ECO:0000256" key="2">
    <source>
        <dbReference type="SAM" id="MobiDB-lite"/>
    </source>
</evidence>
<protein>
    <submittedName>
        <fullName evidence="5">Probable serine/threonine-protein kinase nek3</fullName>
    </submittedName>
</protein>
<dbReference type="Pfam" id="PF14160">
    <property type="entry name" value="FAM110_C"/>
    <property type="match status" value="1"/>
</dbReference>
<keyword evidence="5" id="KW-0418">Kinase</keyword>
<dbReference type="GO" id="GO:0016301">
    <property type="term" value="F:kinase activity"/>
    <property type="evidence" value="ECO:0007669"/>
    <property type="project" value="UniProtKB-KW"/>
</dbReference>
<reference evidence="5" key="1">
    <citation type="submission" date="2025-08" db="UniProtKB">
        <authorList>
            <consortium name="RefSeq"/>
        </authorList>
    </citation>
    <scope>IDENTIFICATION</scope>
</reference>
<feature type="region of interest" description="Disordered" evidence="2">
    <location>
        <begin position="149"/>
        <end position="179"/>
    </location>
</feature>